<dbReference type="PANTHER" id="PTHR37297">
    <property type="entry name" value="PROTEIN NRDI"/>
    <property type="match status" value="1"/>
</dbReference>
<comment type="caution">
    <text evidence="1">The sequence shown here is derived from an EMBL/GenBank/DDBJ whole genome shotgun (WGS) entry which is preliminary data.</text>
</comment>
<organism evidence="1 2">
    <name type="scientific">Paucilactobacillus oligofermentans DSM 15707 = LMG 22743</name>
    <dbReference type="NCBI Taxonomy" id="1423778"/>
    <lineage>
        <taxon>Bacteria</taxon>
        <taxon>Bacillati</taxon>
        <taxon>Bacillota</taxon>
        <taxon>Bacilli</taxon>
        <taxon>Lactobacillales</taxon>
        <taxon>Lactobacillaceae</taxon>
        <taxon>Paucilactobacillus</taxon>
    </lineage>
</organism>
<sequence length="151" mass="17285">MEAIYILYISIEGNTQSFLDRLCRYSDQQNAINPDMPLVKLHEITEQTDFKDEQDEFFVFVPTYLDGGNGIDSGVKELMTNPLGEYIAFHNNARLCCGIIGSGNLNFNEQYCLTARRYSKNFNAPVIDDYELRGTSSDIERIYNNMANIIK</sequence>
<keyword evidence="2" id="KW-1185">Reference proteome</keyword>
<name>A0A0R1RCQ0_9LACO</name>
<dbReference type="KEGG" id="lol:LACOL_1168"/>
<dbReference type="SUPFAM" id="SSF52218">
    <property type="entry name" value="Flavoproteins"/>
    <property type="match status" value="1"/>
</dbReference>
<dbReference type="Gene3D" id="3.40.50.360">
    <property type="match status" value="1"/>
</dbReference>
<dbReference type="NCBIfam" id="NF002714">
    <property type="entry name" value="PRK02551.1"/>
    <property type="match status" value="1"/>
</dbReference>
<dbReference type="PIRSF" id="PIRSF005087">
    <property type="entry name" value="NrdI"/>
    <property type="match status" value="1"/>
</dbReference>
<reference evidence="1 2" key="1">
    <citation type="journal article" date="2015" name="Genome Announc.">
        <title>Expanding the biotechnology potential of lactobacilli through comparative genomics of 213 strains and associated genera.</title>
        <authorList>
            <person name="Sun Z."/>
            <person name="Harris H.M."/>
            <person name="McCann A."/>
            <person name="Guo C."/>
            <person name="Argimon S."/>
            <person name="Zhang W."/>
            <person name="Yang X."/>
            <person name="Jeffery I.B."/>
            <person name="Cooney J.C."/>
            <person name="Kagawa T.F."/>
            <person name="Liu W."/>
            <person name="Song Y."/>
            <person name="Salvetti E."/>
            <person name="Wrobel A."/>
            <person name="Rasinkangas P."/>
            <person name="Parkhill J."/>
            <person name="Rea M.C."/>
            <person name="O'Sullivan O."/>
            <person name="Ritari J."/>
            <person name="Douillard F.P."/>
            <person name="Paul Ross R."/>
            <person name="Yang R."/>
            <person name="Briner A.E."/>
            <person name="Felis G.E."/>
            <person name="de Vos W.M."/>
            <person name="Barrangou R."/>
            <person name="Klaenhammer T.R."/>
            <person name="Caufield P.W."/>
            <person name="Cui Y."/>
            <person name="Zhang H."/>
            <person name="O'Toole P.W."/>
        </authorList>
    </citation>
    <scope>NUCLEOTIDE SEQUENCE [LARGE SCALE GENOMIC DNA]</scope>
    <source>
        <strain evidence="1 2">DSM 15707</strain>
    </source>
</reference>
<dbReference type="OrthoDB" id="350535at2"/>
<dbReference type="STRING" id="1423778.FC70_GL001412"/>
<dbReference type="Pfam" id="PF07972">
    <property type="entry name" value="Flavodoxin_NdrI"/>
    <property type="match status" value="1"/>
</dbReference>
<dbReference type="GO" id="GO:0010181">
    <property type="term" value="F:FMN binding"/>
    <property type="evidence" value="ECO:0007669"/>
    <property type="project" value="InterPro"/>
</dbReference>
<dbReference type="InterPro" id="IPR004465">
    <property type="entry name" value="RNR_NrdI"/>
</dbReference>
<evidence type="ECO:0000313" key="2">
    <source>
        <dbReference type="Proteomes" id="UP000051697"/>
    </source>
</evidence>
<gene>
    <name evidence="1" type="ORF">FC70_GL001412</name>
</gene>
<dbReference type="EMBL" id="AZFE01000032">
    <property type="protein sequence ID" value="KRL54615.1"/>
    <property type="molecule type" value="Genomic_DNA"/>
</dbReference>
<dbReference type="InterPro" id="IPR029039">
    <property type="entry name" value="Flavoprotein-like_sf"/>
</dbReference>
<dbReference type="PATRIC" id="fig|1423778.4.peg.1448"/>
<accession>A0A0R1RCQ0</accession>
<dbReference type="RefSeq" id="WP_057890344.1">
    <property type="nucleotide sequence ID" value="NZ_AZFE01000032.1"/>
</dbReference>
<proteinExistence type="predicted"/>
<protein>
    <submittedName>
        <fullName evidence="1">NrdI family protein</fullName>
    </submittedName>
</protein>
<dbReference type="AlphaFoldDB" id="A0A0R1RCQ0"/>
<dbReference type="PANTHER" id="PTHR37297:SF1">
    <property type="entry name" value="PROTEIN NRDI"/>
    <property type="match status" value="1"/>
</dbReference>
<evidence type="ECO:0000313" key="1">
    <source>
        <dbReference type="EMBL" id="KRL54615.1"/>
    </source>
</evidence>
<dbReference type="Proteomes" id="UP000051697">
    <property type="component" value="Unassembled WGS sequence"/>
</dbReference>